<proteinExistence type="inferred from homology"/>
<sequence>MDQFILTLVFTILLIIIIIVGNGFVIIAIMVEKSLPKNKYMFIFSLAIADLLVGLLIMPLSLTHEIYKTWFFGNFTCKLYLSLDVLFCTASIYHIGLISLERYFMIRQPIKYIKYESMRLKMFCIFFIWIFSIIISIPSVLGWSIPNEIDNHFHVVCVLNESKSYVAYSTLLSFFIPAIIVIFLYIQIIISIIKRNNRIIESHKSIKIKPNGILKLNPIYNVLVCKTSSLLIHVNVNSVYDSIVMPSDDGITKNFSDENNIKAYNSVIHLKKRLRKKNEKKSIMILGTLMIAFFVCWFPFFVTYFIQSIFNVKFTSDFIFKV</sequence>
<dbReference type="InterPro" id="IPR017452">
    <property type="entry name" value="GPCR_Rhodpsn_7TM"/>
</dbReference>
<evidence type="ECO:0000256" key="3">
    <source>
        <dbReference type="ARBA" id="ARBA00022692"/>
    </source>
</evidence>
<dbReference type="GO" id="GO:0005886">
    <property type="term" value="C:plasma membrane"/>
    <property type="evidence" value="ECO:0007669"/>
    <property type="project" value="UniProtKB-SubCell"/>
</dbReference>
<comment type="similarity">
    <text evidence="10">Belongs to the G-protein coupled receptor 1 family.</text>
</comment>
<organism evidence="13 14">
    <name type="scientific">Intoshia linei</name>
    <dbReference type="NCBI Taxonomy" id="1819745"/>
    <lineage>
        <taxon>Eukaryota</taxon>
        <taxon>Metazoa</taxon>
        <taxon>Spiralia</taxon>
        <taxon>Lophotrochozoa</taxon>
        <taxon>Mesozoa</taxon>
        <taxon>Orthonectida</taxon>
        <taxon>Rhopaluridae</taxon>
        <taxon>Intoshia</taxon>
    </lineage>
</organism>
<evidence type="ECO:0000256" key="7">
    <source>
        <dbReference type="ARBA" id="ARBA00023157"/>
    </source>
</evidence>
<evidence type="ECO:0000256" key="2">
    <source>
        <dbReference type="ARBA" id="ARBA00022475"/>
    </source>
</evidence>
<evidence type="ECO:0000256" key="1">
    <source>
        <dbReference type="ARBA" id="ARBA00004651"/>
    </source>
</evidence>
<dbReference type="Pfam" id="PF00001">
    <property type="entry name" value="7tm_1"/>
    <property type="match status" value="1"/>
</dbReference>
<feature type="domain" description="G-protein coupled receptors family 1 profile" evidence="12">
    <location>
        <begin position="21"/>
        <end position="322"/>
    </location>
</feature>
<evidence type="ECO:0000256" key="11">
    <source>
        <dbReference type="SAM" id="Phobius"/>
    </source>
</evidence>
<evidence type="ECO:0000259" key="12">
    <source>
        <dbReference type="PROSITE" id="PS50262"/>
    </source>
</evidence>
<dbReference type="SUPFAM" id="SSF81321">
    <property type="entry name" value="Family A G protein-coupled receptor-like"/>
    <property type="match status" value="1"/>
</dbReference>
<name>A0A177B9G8_9BILA</name>
<dbReference type="InterPro" id="IPR000276">
    <property type="entry name" value="GPCR_Rhodpsn"/>
</dbReference>
<dbReference type="PANTHER" id="PTHR24248:SF125">
    <property type="entry name" value="DOPAMINE D2-LIKE RECEPTOR"/>
    <property type="match status" value="1"/>
</dbReference>
<keyword evidence="6 11" id="KW-0472">Membrane</keyword>
<comment type="caution">
    <text evidence="13">The sequence shown here is derived from an EMBL/GenBank/DDBJ whole genome shotgun (WGS) entry which is preliminary data.</text>
</comment>
<keyword evidence="7" id="KW-1015">Disulfide bond</keyword>
<keyword evidence="9 10" id="KW-0807">Transducer</keyword>
<dbReference type="AlphaFoldDB" id="A0A177B9G8"/>
<dbReference type="PROSITE" id="PS50262">
    <property type="entry name" value="G_PROTEIN_RECEP_F1_2"/>
    <property type="match status" value="1"/>
</dbReference>
<evidence type="ECO:0000313" key="13">
    <source>
        <dbReference type="EMBL" id="OAF70312.1"/>
    </source>
</evidence>
<feature type="transmembrane region" description="Helical" evidence="11">
    <location>
        <begin position="165"/>
        <end position="193"/>
    </location>
</feature>
<accession>A0A177B9G8</accession>
<dbReference type="Gene3D" id="1.20.1070.10">
    <property type="entry name" value="Rhodopsin 7-helix transmembrane proteins"/>
    <property type="match status" value="1"/>
</dbReference>
<evidence type="ECO:0000256" key="5">
    <source>
        <dbReference type="ARBA" id="ARBA00023040"/>
    </source>
</evidence>
<dbReference type="FunFam" id="1.20.1070.10:FF:000523">
    <property type="entry name" value="5-hydroxytryptamine receptor 2B"/>
    <property type="match status" value="1"/>
</dbReference>
<reference evidence="13 14" key="1">
    <citation type="submission" date="2016-04" db="EMBL/GenBank/DDBJ databases">
        <title>The genome of Intoshia linei affirms orthonectids as highly simplified spiralians.</title>
        <authorList>
            <person name="Mikhailov K.V."/>
            <person name="Slusarev G.S."/>
            <person name="Nikitin M.A."/>
            <person name="Logacheva M.D."/>
            <person name="Penin A."/>
            <person name="Aleoshin V."/>
            <person name="Panchin Y.V."/>
        </authorList>
    </citation>
    <scope>NUCLEOTIDE SEQUENCE [LARGE SCALE GENOMIC DNA]</scope>
    <source>
        <strain evidence="13">Intl2013</strain>
        <tissue evidence="13">Whole animal</tissue>
    </source>
</reference>
<dbReference type="PRINTS" id="PR00237">
    <property type="entry name" value="GPCRRHODOPSN"/>
</dbReference>
<protein>
    <recommendedName>
        <fullName evidence="12">G-protein coupled receptors family 1 profile domain-containing protein</fullName>
    </recommendedName>
</protein>
<dbReference type="Proteomes" id="UP000078046">
    <property type="component" value="Unassembled WGS sequence"/>
</dbReference>
<keyword evidence="14" id="KW-1185">Reference proteome</keyword>
<feature type="transmembrane region" description="Helical" evidence="11">
    <location>
        <begin position="6"/>
        <end position="29"/>
    </location>
</feature>
<gene>
    <name evidence="13" type="ORF">A3Q56_01925</name>
</gene>
<evidence type="ECO:0000256" key="4">
    <source>
        <dbReference type="ARBA" id="ARBA00022989"/>
    </source>
</evidence>
<keyword evidence="5 10" id="KW-0297">G-protein coupled receptor</keyword>
<feature type="transmembrane region" description="Helical" evidence="11">
    <location>
        <begin position="120"/>
        <end position="145"/>
    </location>
</feature>
<evidence type="ECO:0000256" key="6">
    <source>
        <dbReference type="ARBA" id="ARBA00023136"/>
    </source>
</evidence>
<keyword evidence="2" id="KW-1003">Cell membrane</keyword>
<dbReference type="OrthoDB" id="5957871at2759"/>
<keyword evidence="8 10" id="KW-0675">Receptor</keyword>
<feature type="transmembrane region" description="Helical" evidence="11">
    <location>
        <begin position="41"/>
        <end position="60"/>
    </location>
</feature>
<dbReference type="EMBL" id="LWCA01000162">
    <property type="protein sequence ID" value="OAF70312.1"/>
    <property type="molecule type" value="Genomic_DNA"/>
</dbReference>
<dbReference type="PANTHER" id="PTHR24248">
    <property type="entry name" value="ADRENERGIC RECEPTOR-RELATED G-PROTEIN COUPLED RECEPTOR"/>
    <property type="match status" value="1"/>
</dbReference>
<evidence type="ECO:0000256" key="8">
    <source>
        <dbReference type="ARBA" id="ARBA00023170"/>
    </source>
</evidence>
<keyword evidence="4 11" id="KW-1133">Transmembrane helix</keyword>
<dbReference type="PROSITE" id="PS00237">
    <property type="entry name" value="G_PROTEIN_RECEP_F1_1"/>
    <property type="match status" value="1"/>
</dbReference>
<feature type="transmembrane region" description="Helical" evidence="11">
    <location>
        <begin position="80"/>
        <end position="100"/>
    </location>
</feature>
<comment type="subcellular location">
    <subcellularLocation>
        <location evidence="1">Cell membrane</location>
        <topology evidence="1">Multi-pass membrane protein</topology>
    </subcellularLocation>
</comment>
<evidence type="ECO:0000256" key="10">
    <source>
        <dbReference type="RuleBase" id="RU000688"/>
    </source>
</evidence>
<evidence type="ECO:0000256" key="9">
    <source>
        <dbReference type="ARBA" id="ARBA00023224"/>
    </source>
</evidence>
<feature type="transmembrane region" description="Helical" evidence="11">
    <location>
        <begin position="283"/>
        <end position="306"/>
    </location>
</feature>
<keyword evidence="3 10" id="KW-0812">Transmembrane</keyword>
<dbReference type="GO" id="GO:0004930">
    <property type="term" value="F:G protein-coupled receptor activity"/>
    <property type="evidence" value="ECO:0007669"/>
    <property type="project" value="UniProtKB-KW"/>
</dbReference>
<evidence type="ECO:0000313" key="14">
    <source>
        <dbReference type="Proteomes" id="UP000078046"/>
    </source>
</evidence>